<comment type="caution">
    <text evidence="3">The sequence shown here is derived from an EMBL/GenBank/DDBJ whole genome shotgun (WGS) entry which is preliminary data.</text>
</comment>
<dbReference type="InterPro" id="IPR002696">
    <property type="entry name" value="Membr_insert_effic_factor_YidD"/>
</dbReference>
<dbReference type="PANTHER" id="PTHR33383">
    <property type="entry name" value="MEMBRANE PROTEIN INSERTION EFFICIENCY FACTOR-RELATED"/>
    <property type="match status" value="1"/>
</dbReference>
<proteinExistence type="inferred from homology"/>
<dbReference type="HAMAP" id="MF_00386">
    <property type="entry name" value="UPF0161_YidD"/>
    <property type="match status" value="1"/>
</dbReference>
<comment type="similarity">
    <text evidence="1">Belongs to the UPF0161 family.</text>
</comment>
<name>A0ABR4WFC6_9GAMM</name>
<comment type="subcellular location">
    <subcellularLocation>
        <location evidence="1">Cell membrane</location>
        <topology evidence="1">Peripheral membrane protein</topology>
        <orientation evidence="1">Cytoplasmic side</orientation>
    </subcellularLocation>
</comment>
<evidence type="ECO:0000256" key="1">
    <source>
        <dbReference type="HAMAP-Rule" id="MF_00386"/>
    </source>
</evidence>
<feature type="region of interest" description="Disordered" evidence="2">
    <location>
        <begin position="68"/>
        <end position="91"/>
    </location>
</feature>
<evidence type="ECO:0000256" key="2">
    <source>
        <dbReference type="SAM" id="MobiDB-lite"/>
    </source>
</evidence>
<keyword evidence="1" id="KW-0472">Membrane</keyword>
<comment type="function">
    <text evidence="1">Could be involved in insertion of integral membrane proteins into the membrane.</text>
</comment>
<organism evidence="3 4">
    <name type="scientific">Alcanivorax jadensis T9</name>
    <dbReference type="NCBI Taxonomy" id="1177181"/>
    <lineage>
        <taxon>Bacteria</taxon>
        <taxon>Pseudomonadati</taxon>
        <taxon>Pseudomonadota</taxon>
        <taxon>Gammaproteobacteria</taxon>
        <taxon>Oceanospirillales</taxon>
        <taxon>Alcanivoracaceae</taxon>
        <taxon>Alcanivorax</taxon>
    </lineage>
</organism>
<sequence>MKSFLLGMLWLYQKLLSPWIGNQCRFYPTCSEYARQAVEVHGSLRGSALAAKRLCKCHPWHAGGFDYVPGTEPGQEQHRCSDHTAPGENAQ</sequence>
<evidence type="ECO:0000313" key="3">
    <source>
        <dbReference type="EMBL" id="KGD62263.1"/>
    </source>
</evidence>
<keyword evidence="4" id="KW-1185">Reference proteome</keyword>
<keyword evidence="1" id="KW-1003">Cell membrane</keyword>
<dbReference type="EMBL" id="ARXU01000002">
    <property type="protein sequence ID" value="KGD62263.1"/>
    <property type="molecule type" value="Genomic_DNA"/>
</dbReference>
<gene>
    <name evidence="3" type="ORF">T9A_00554</name>
</gene>
<dbReference type="PANTHER" id="PTHR33383:SF1">
    <property type="entry name" value="MEMBRANE PROTEIN INSERTION EFFICIENCY FACTOR-RELATED"/>
    <property type="match status" value="1"/>
</dbReference>
<reference evidence="3 4" key="1">
    <citation type="submission" date="2012-09" db="EMBL/GenBank/DDBJ databases">
        <title>Genome Sequence of alkane-degrading Bacterium Alcanivorax jadensis T9.</title>
        <authorList>
            <person name="Lai Q."/>
            <person name="Shao Z."/>
        </authorList>
    </citation>
    <scope>NUCLEOTIDE SEQUENCE [LARGE SCALE GENOMIC DNA]</scope>
    <source>
        <strain evidence="3 4">T9</strain>
    </source>
</reference>
<dbReference type="Pfam" id="PF01809">
    <property type="entry name" value="YidD"/>
    <property type="match status" value="1"/>
</dbReference>
<accession>A0ABR4WFC6</accession>
<dbReference type="NCBIfam" id="TIGR00278">
    <property type="entry name" value="membrane protein insertion efficiency factor YidD"/>
    <property type="match status" value="1"/>
</dbReference>
<evidence type="ECO:0000313" key="4">
    <source>
        <dbReference type="Proteomes" id="UP000029443"/>
    </source>
</evidence>
<protein>
    <recommendedName>
        <fullName evidence="1">Putative membrane protein insertion efficiency factor</fullName>
    </recommendedName>
</protein>
<dbReference type="Proteomes" id="UP000029443">
    <property type="component" value="Unassembled WGS sequence"/>
</dbReference>
<dbReference type="SMART" id="SM01234">
    <property type="entry name" value="Haemolytic"/>
    <property type="match status" value="1"/>
</dbReference>